<reference evidence="3" key="2">
    <citation type="journal article" date="2007" name="Science">
        <title>Draft genome sequence of the sexually transmitted pathogen Trichomonas vaginalis.</title>
        <authorList>
            <person name="Carlton J.M."/>
            <person name="Hirt R.P."/>
            <person name="Silva J.C."/>
            <person name="Delcher A.L."/>
            <person name="Schatz M."/>
            <person name="Zhao Q."/>
            <person name="Wortman J.R."/>
            <person name="Bidwell S.L."/>
            <person name="Alsmark U.C.M."/>
            <person name="Besteiro S."/>
            <person name="Sicheritz-Ponten T."/>
            <person name="Noel C.J."/>
            <person name="Dacks J.B."/>
            <person name="Foster P.G."/>
            <person name="Simillion C."/>
            <person name="Van de Peer Y."/>
            <person name="Miranda-Saavedra D."/>
            <person name="Barton G.J."/>
            <person name="Westrop G.D."/>
            <person name="Mueller S."/>
            <person name="Dessi D."/>
            <person name="Fiori P.L."/>
            <person name="Ren Q."/>
            <person name="Paulsen I."/>
            <person name="Zhang H."/>
            <person name="Bastida-Corcuera F.D."/>
            <person name="Simoes-Barbosa A."/>
            <person name="Brown M.T."/>
            <person name="Hayes R.D."/>
            <person name="Mukherjee M."/>
            <person name="Okumura C.Y."/>
            <person name="Schneider R."/>
            <person name="Smith A.J."/>
            <person name="Vanacova S."/>
            <person name="Villalvazo M."/>
            <person name="Haas B.J."/>
            <person name="Pertea M."/>
            <person name="Feldblyum T.V."/>
            <person name="Utterback T.R."/>
            <person name="Shu C.L."/>
            <person name="Osoegawa K."/>
            <person name="de Jong P.J."/>
            <person name="Hrdy I."/>
            <person name="Horvathova L."/>
            <person name="Zubacova Z."/>
            <person name="Dolezal P."/>
            <person name="Malik S.B."/>
            <person name="Logsdon J.M. Jr."/>
            <person name="Henze K."/>
            <person name="Gupta A."/>
            <person name="Wang C.C."/>
            <person name="Dunne R.L."/>
            <person name="Upcroft J.A."/>
            <person name="Upcroft P."/>
            <person name="White O."/>
            <person name="Salzberg S.L."/>
            <person name="Tang P."/>
            <person name="Chiu C.-H."/>
            <person name="Lee Y.-S."/>
            <person name="Embley T.M."/>
            <person name="Coombs G.H."/>
            <person name="Mottram J.C."/>
            <person name="Tachezy J."/>
            <person name="Fraser-Liggett C.M."/>
            <person name="Johnson P.J."/>
        </authorList>
    </citation>
    <scope>NUCLEOTIDE SEQUENCE [LARGE SCALE GENOMIC DNA]</scope>
    <source>
        <strain evidence="3">G3</strain>
    </source>
</reference>
<feature type="transmembrane region" description="Helical" evidence="2">
    <location>
        <begin position="139"/>
        <end position="158"/>
    </location>
</feature>
<feature type="region of interest" description="Disordered" evidence="1">
    <location>
        <begin position="100"/>
        <end position="126"/>
    </location>
</feature>
<dbReference type="EMBL" id="DS113190">
    <property type="protein sequence ID" value="EAY21508.1"/>
    <property type="molecule type" value="Genomic_DNA"/>
</dbReference>
<feature type="transmembrane region" description="Helical" evidence="2">
    <location>
        <begin position="164"/>
        <end position="194"/>
    </location>
</feature>
<sequence>MDPKAAEERRQRLLAKKKQREQMILDNKDEVRIPAALAGFHKHDHSENNNTTEGKIEENVSQQVTETKPEEKIVETEEQIPLKSNVNEYVVMKNEAVRKDEPKHIGPKTQEERRKEGYSNLNSSSKKSKKSLADRILDIYTYFITVALIALTSYFAYIELKKSILILMVLDFVLIAIPNMIVDISDSLLVNCFFILREILATKQRYPFYFISAISTFLIKEYLKIN</sequence>
<accession>A2DDY2</accession>
<dbReference type="RefSeq" id="XP_001582494.1">
    <property type="nucleotide sequence ID" value="XM_001582444.1"/>
</dbReference>
<keyword evidence="2" id="KW-0472">Membrane</keyword>
<protein>
    <submittedName>
        <fullName evidence="3">Uncharacterized protein</fullName>
    </submittedName>
</protein>
<dbReference type="AlphaFoldDB" id="A2DDY2"/>
<dbReference type="VEuPathDB" id="TrichDB:TVAGG3_1000080"/>
<dbReference type="Proteomes" id="UP000001542">
    <property type="component" value="Unassembled WGS sequence"/>
</dbReference>
<keyword evidence="2" id="KW-0812">Transmembrane</keyword>
<feature type="compositionally biased region" description="Polar residues" evidence="1">
    <location>
        <begin position="48"/>
        <end position="66"/>
    </location>
</feature>
<keyword evidence="4" id="KW-1185">Reference proteome</keyword>
<feature type="compositionally biased region" description="Basic and acidic residues" evidence="1">
    <location>
        <begin position="100"/>
        <end position="117"/>
    </location>
</feature>
<evidence type="ECO:0000313" key="3">
    <source>
        <dbReference type="EMBL" id="EAY21508.1"/>
    </source>
</evidence>
<reference evidence="3" key="1">
    <citation type="submission" date="2006-10" db="EMBL/GenBank/DDBJ databases">
        <authorList>
            <person name="Amadeo P."/>
            <person name="Zhao Q."/>
            <person name="Wortman J."/>
            <person name="Fraser-Liggett C."/>
            <person name="Carlton J."/>
        </authorList>
    </citation>
    <scope>NUCLEOTIDE SEQUENCE</scope>
    <source>
        <strain evidence="3">G3</strain>
    </source>
</reference>
<keyword evidence="2" id="KW-1133">Transmembrane helix</keyword>
<name>A2DDY2_TRIV3</name>
<feature type="region of interest" description="Disordered" evidence="1">
    <location>
        <begin position="39"/>
        <end position="71"/>
    </location>
</feature>
<dbReference type="VEuPathDB" id="TrichDB:TVAG_199470"/>
<dbReference type="InParanoid" id="A2DDY2"/>
<gene>
    <name evidence="3" type="ORF">TVAG_199470</name>
</gene>
<proteinExistence type="predicted"/>
<evidence type="ECO:0000256" key="1">
    <source>
        <dbReference type="SAM" id="MobiDB-lite"/>
    </source>
</evidence>
<evidence type="ECO:0000313" key="4">
    <source>
        <dbReference type="Proteomes" id="UP000001542"/>
    </source>
</evidence>
<organism evidence="3 4">
    <name type="scientific">Trichomonas vaginalis (strain ATCC PRA-98 / G3)</name>
    <dbReference type="NCBI Taxonomy" id="412133"/>
    <lineage>
        <taxon>Eukaryota</taxon>
        <taxon>Metamonada</taxon>
        <taxon>Parabasalia</taxon>
        <taxon>Trichomonadida</taxon>
        <taxon>Trichomonadidae</taxon>
        <taxon>Trichomonas</taxon>
    </lineage>
</organism>
<evidence type="ECO:0000256" key="2">
    <source>
        <dbReference type="SAM" id="Phobius"/>
    </source>
</evidence>
<dbReference type="KEGG" id="tva:5467056"/>